<dbReference type="Pfam" id="PF00145">
    <property type="entry name" value="DNA_methylase"/>
    <property type="match status" value="2"/>
</dbReference>
<feature type="region of interest" description="Disordered" evidence="6">
    <location>
        <begin position="174"/>
        <end position="260"/>
    </location>
</feature>
<dbReference type="PANTHER" id="PTHR45626">
    <property type="entry name" value="TRANSCRIPTION TERMINATION FACTOR 2-RELATED"/>
    <property type="match status" value="1"/>
</dbReference>
<comment type="caution">
    <text evidence="8">The sequence shown here is derived from an EMBL/GenBank/DDBJ whole genome shotgun (WGS) entry which is preliminary data.</text>
</comment>
<sequence length="2453" mass="279905">MPSLRASLPLRSSDFDNNTTKEKVNIRPGRRTSERVRKSLGSWKSTLAQSKKPDNSHGKKSCSTSFEISGTSPTLINNLHKRRRLTRDLRNAHHRLEPVNLQASHSESRCSPRFLPADKYEFSDPRSLIWKGRSSNFAVVVPTRSLDVNKSISQGPHSIKYSLSSRKTIETRLQSYSERTSSDELSSSRVHSQNNYKALHQRSTRATQNKLFQGSSRSLMSNTLKELNPIKPITKDDSDTESDTSTHSRHSTSSDGSEILVQEVDNSQDEDYIFDNSHDELYNSSDSKEFEIEDHDSISDSNDSEPSKNCDYSSSEELKGKKNTENNKSKKFSSISKNSQSKEKENVTYQSLKKMHTISSKKYFDSWAGFKLGYDNSREPLATIDSIFEHLTGEFVKNNLFTSMIEHLNGRSLRIATMCSGTECPVIALEFICEILGKMGETLNFEHVFSAEIEPFKQAYISRNYPDLLVFRDICELARSYAANKMATTALGGLAPVPGNIDLLVTGFCCVDFSNLNNCPKTLMERGESGDTFCATVAFILKGKPKIVIFENVLGAPWSDEKLRNDQKSKIRSQYQKKMKKKLGDSELDDLYDLLVREERIGEGIDSTMEKAGYSCQLIKIDTKDFYIPQTRQRGYMLCVRNDILGSIETKASESRTKVIAKNQMEKWAACVSSFKHPATVSCEEMLLAVADETAVPVERLEEIEEEKDKVKAWVRSAEEHTRYRTDLGLGSSRPLTSWLESGWKLLPDFHASTKIFTERVLDCLEIAHLRNVRRGFDDRYYSRMLELSQNCFRVTDITKTGIMPCLTPSGIPFWSCAGRRLTGRETLTLQGIPVHRIDLSFLTETQLRDLTGNAMSSTAVGVCIISALLNFTKYLEPGFGRKSLHQKANFPNFEEKDLHFSETDPETTKIIISVSDVIKHAGMSAKLCWCEKSDEILSRKFKKCCICQHTICQLHAGNPKHDYKILTSSRSPPYKFERILNQALPKKISLSFVADRISIENFLPKDQYDFEIDQLQSIYFKSLKSDFWLTKIKRSDIWEIFYESSSARYILNISATSVEWLLYAKPPQHLSVENSTRQHLARYPIAQMTPHLKDITYGSWSFWVPARRTISARIEWTGELVPSFKNDIGLADDHEVEIFSIWRVHVDHDADLLDLSGDYHLQKNCGQAMNSLHVRKESATRPRLFLFLDHDKKTGDYKEHHYIFSLDARDLEYGIHRRVIARLPAYIGEPEVKKIPCGLSFKYMIYRMNPLENPNSPEHATLTSEPPNLSQLGVNVTVDGNWYKVPIRNLSSDADSRLQGKVTISYGNLLNPEALHSLNQGSCLQSKAVFTCKAKVPSHIPELFQKGVWNQVSTKNMRDVFHHLYGFLSDGLIIPFYIEEKEEWHKLTANQINRCSKCAPVPPPILWHLNEKQIPKPFENLAQACDYEKNLKNRPATMSQIFMIDDKNILTYKIGINFQSLIHRAASIFTTGNITSSWRFITDNHTMTRPPMPTFKIKDTTDMTPIQQWKNEKYPLRLEQRRSIAWQIRRELNAEIFVEQEIVEDGITHIGYQALAKASRESKVLGGLLAHEVGFGKTIIILALIGYQTDFDRSWGEKINDEKIYSKATVIFVPSSLTTQWANEINKFLPHFTKILTIRNMKDLRGCNIEQIKNAEIIIVNSGILQNEGYLFDLSQISGMLVPDWDASSRAKKTWHDTAVTNIAKSIRTLKDDSQDLTSYLNRKLNISWSEAQGTERPYPSRRYTGRQYIEKKMKVTKKEINKLESTNETEPGKRKRKIGDEKKDRGPILVENKYPKKGQKWTSMTHVVFEMFSFARIVIDEYHYLSAGQVISIAGIESNSRWLLSATPLLETFEQFKQIAQILGIYLGRDDFSTMAPEVFRARMSDMTTSERFLAFDKPSSPAWLKARYKQMQLFLDTFVRKDIAVLSDFDTEECVHLVHQPVAERAFYIELEQFLAANQFQMPRMRETNSESEYQIHLTLGKFKVAEQALLNGASFYSVQAYTAHQLDYEIMPETIDISLYNRTLDLETIKKKIFRDMQRAEWLQANFSECSDIRNYKSFKHMVKNIGAKDSQASEILRNLLMKAETRMKEYNWKHDFFEPGKHTFTDKTSTNSKLPYPSGLIQDQGKKVSAPVRYLRTTTSSLDNSVKRMTKLVRALRYTTNVKAVFQMTNSKTSVLCEKCLLAITNPKDSMILGSCGHIICRSCSLEASGNCTVIECGAAYQSHQQYSGEEFLIAHRSPDEEKLGTKVADMIRYLKKVPMEEKILIFVQEETAIEKIMVALTEARLAAVFLGGRNPASIIDNFQKGNPIGDALGGPKTERSILILNIGDSSAAGSNLTIANHVIFFAPYFTTGSSALQKFNHAMEQGIGRAVRYGQTRKVHIIHFLTSRTHDVDLFEHRKRCQVVISDASRPNRAKIVKRSYVDGAPNANELAKAEHSSLTWYMHEHL</sequence>
<dbReference type="InterPro" id="IPR014001">
    <property type="entry name" value="Helicase_ATP-bd"/>
</dbReference>
<evidence type="ECO:0000256" key="2">
    <source>
        <dbReference type="ARBA" id="ARBA00022679"/>
    </source>
</evidence>
<keyword evidence="3" id="KW-0547">Nucleotide-binding</keyword>
<feature type="compositionally biased region" description="Basic and acidic residues" evidence="6">
    <location>
        <begin position="278"/>
        <end position="298"/>
    </location>
</feature>
<dbReference type="SMART" id="SM00487">
    <property type="entry name" value="DEXDc"/>
    <property type="match status" value="1"/>
</dbReference>
<dbReference type="InterPro" id="IPR049730">
    <property type="entry name" value="SNF2/RAD54-like_C"/>
</dbReference>
<dbReference type="PANTHER" id="PTHR45626:SF26">
    <property type="entry name" value="FAMILY HELICASE, PUTATIVE (AFU_ORTHOLOGUE AFUA_2G09120)-RELATED"/>
    <property type="match status" value="1"/>
</dbReference>
<feature type="domain" description="Helicase ATP-binding" evidence="7">
    <location>
        <begin position="1559"/>
        <end position="1868"/>
    </location>
</feature>
<keyword evidence="4" id="KW-0378">Hydrolase</keyword>
<keyword evidence="5" id="KW-0067">ATP-binding</keyword>
<feature type="compositionally biased region" description="Low complexity" evidence="6">
    <location>
        <begin position="175"/>
        <end position="189"/>
    </location>
</feature>
<dbReference type="EMBL" id="CAJHIT010000004">
    <property type="protein sequence ID" value="CAD6500585.1"/>
    <property type="molecule type" value="Genomic_DNA"/>
</dbReference>
<feature type="region of interest" description="Disordered" evidence="6">
    <location>
        <begin position="1"/>
        <end position="67"/>
    </location>
</feature>
<evidence type="ECO:0000256" key="5">
    <source>
        <dbReference type="ARBA" id="ARBA00022840"/>
    </source>
</evidence>
<dbReference type="InterPro" id="IPR050628">
    <property type="entry name" value="SNF2_RAD54_helicase_TF"/>
</dbReference>
<dbReference type="GO" id="GO:0005634">
    <property type="term" value="C:nucleus"/>
    <property type="evidence" value="ECO:0007669"/>
    <property type="project" value="TreeGrafter"/>
</dbReference>
<feature type="region of interest" description="Disordered" evidence="6">
    <location>
        <begin position="278"/>
        <end position="346"/>
    </location>
</feature>
<dbReference type="GO" id="GO:0008094">
    <property type="term" value="F:ATP-dependent activity, acting on DNA"/>
    <property type="evidence" value="ECO:0007669"/>
    <property type="project" value="TreeGrafter"/>
</dbReference>
<evidence type="ECO:0000256" key="4">
    <source>
        <dbReference type="ARBA" id="ARBA00022801"/>
    </source>
</evidence>
<accession>A0A9W4GE76</accession>
<evidence type="ECO:0000256" key="1">
    <source>
        <dbReference type="ARBA" id="ARBA00022603"/>
    </source>
</evidence>
<dbReference type="Pfam" id="PF00176">
    <property type="entry name" value="SNF2-rel_dom"/>
    <property type="match status" value="1"/>
</dbReference>
<evidence type="ECO:0000259" key="7">
    <source>
        <dbReference type="PROSITE" id="PS51192"/>
    </source>
</evidence>
<keyword evidence="1" id="KW-0489">Methyltransferase</keyword>
<evidence type="ECO:0000313" key="9">
    <source>
        <dbReference type="Proteomes" id="UP000683417"/>
    </source>
</evidence>
<dbReference type="Proteomes" id="UP000683417">
    <property type="component" value="Unassembled WGS sequence"/>
</dbReference>
<gene>
    <name evidence="8" type="ORF">BGTH12_LOCUS1943</name>
</gene>
<dbReference type="InterPro" id="IPR000330">
    <property type="entry name" value="SNF2_N"/>
</dbReference>
<organism evidence="8 9">
    <name type="scientific">Blumeria graminis f. sp. triticale</name>
    <dbReference type="NCBI Taxonomy" id="1689686"/>
    <lineage>
        <taxon>Eukaryota</taxon>
        <taxon>Fungi</taxon>
        <taxon>Dikarya</taxon>
        <taxon>Ascomycota</taxon>
        <taxon>Pezizomycotina</taxon>
        <taxon>Leotiomycetes</taxon>
        <taxon>Erysiphales</taxon>
        <taxon>Erysiphaceae</taxon>
        <taxon>Blumeria</taxon>
    </lineage>
</organism>
<feature type="compositionally biased region" description="Basic and acidic residues" evidence="6">
    <location>
        <begin position="316"/>
        <end position="328"/>
    </location>
</feature>
<dbReference type="CDD" id="cd18793">
    <property type="entry name" value="SF2_C_SNF"/>
    <property type="match status" value="1"/>
</dbReference>
<evidence type="ECO:0000313" key="8">
    <source>
        <dbReference type="EMBL" id="CAD6500585.1"/>
    </source>
</evidence>
<feature type="compositionally biased region" description="Polar residues" evidence="6">
    <location>
        <begin position="204"/>
        <end position="225"/>
    </location>
</feature>
<feature type="compositionally biased region" description="Basic and acidic residues" evidence="6">
    <location>
        <begin position="19"/>
        <end position="37"/>
    </location>
</feature>
<dbReference type="GO" id="GO:0008168">
    <property type="term" value="F:methyltransferase activity"/>
    <property type="evidence" value="ECO:0007669"/>
    <property type="project" value="UniProtKB-KW"/>
</dbReference>
<feature type="region of interest" description="Disordered" evidence="6">
    <location>
        <begin position="1761"/>
        <end position="1789"/>
    </location>
</feature>
<feature type="compositionally biased region" description="Low complexity" evidence="6">
    <location>
        <begin position="1"/>
        <end position="12"/>
    </location>
</feature>
<keyword evidence="2" id="KW-0808">Transferase</keyword>
<dbReference type="GO" id="GO:0006281">
    <property type="term" value="P:DNA repair"/>
    <property type="evidence" value="ECO:0007669"/>
    <property type="project" value="TreeGrafter"/>
</dbReference>
<reference evidence="8" key="1">
    <citation type="submission" date="2020-10" db="EMBL/GenBank/DDBJ databases">
        <authorList>
            <person name="Muller C M."/>
        </authorList>
    </citation>
    <scope>NUCLEOTIDE SEQUENCE</scope>
    <source>
        <strain evidence="8">THUN-12</strain>
    </source>
</reference>
<dbReference type="GO" id="GO:0005524">
    <property type="term" value="F:ATP binding"/>
    <property type="evidence" value="ECO:0007669"/>
    <property type="project" value="UniProtKB-KW"/>
</dbReference>
<dbReference type="GO" id="GO:0032259">
    <property type="term" value="P:methylation"/>
    <property type="evidence" value="ECO:0007669"/>
    <property type="project" value="UniProtKB-KW"/>
</dbReference>
<proteinExistence type="predicted"/>
<dbReference type="GO" id="GO:0016787">
    <property type="term" value="F:hydrolase activity"/>
    <property type="evidence" value="ECO:0007669"/>
    <property type="project" value="UniProtKB-KW"/>
</dbReference>
<dbReference type="PROSITE" id="PS51192">
    <property type="entry name" value="HELICASE_ATP_BIND_1"/>
    <property type="match status" value="1"/>
</dbReference>
<name>A0A9W4GE76_BLUGR</name>
<protein>
    <submittedName>
        <fullName evidence="8">BgTH12-06295</fullName>
    </submittedName>
</protein>
<evidence type="ECO:0000256" key="6">
    <source>
        <dbReference type="SAM" id="MobiDB-lite"/>
    </source>
</evidence>
<evidence type="ECO:0000256" key="3">
    <source>
        <dbReference type="ARBA" id="ARBA00022741"/>
    </source>
</evidence>
<dbReference type="InterPro" id="IPR001525">
    <property type="entry name" value="C5_MeTfrase"/>
</dbReference>